<accession>A0A0B5BC22</accession>
<dbReference type="STRING" id="345632.GPICK_00745"/>
<dbReference type="OrthoDB" id="5387482at2"/>
<reference evidence="1 2" key="1">
    <citation type="journal article" date="2015" name="Genome Announc.">
        <title>Complete Genome of Geobacter pickeringii G13T, a Metal-Reducing Isolate from Sedimentary Kaolin Deposits.</title>
        <authorList>
            <person name="Badalamenti J.P."/>
            <person name="Bond D.R."/>
        </authorList>
    </citation>
    <scope>NUCLEOTIDE SEQUENCE [LARGE SCALE GENOMIC DNA]</scope>
    <source>
        <strain evidence="1 2">G13</strain>
    </source>
</reference>
<evidence type="ECO:0000313" key="1">
    <source>
        <dbReference type="EMBL" id="AJE02100.1"/>
    </source>
</evidence>
<evidence type="ECO:0000313" key="2">
    <source>
        <dbReference type="Proteomes" id="UP000057609"/>
    </source>
</evidence>
<sequence>MRKLLLLLIAGTLPLSYGCAMLMSWKSIPPPGGCDQCHTVAISTNWQVAYQPVVLTDERGHLYFQTSAHTMPQTSKPASPLDVKKVEELPCFECHKEPTPAHKGRIGKFHH</sequence>
<dbReference type="RefSeq" id="WP_039739636.1">
    <property type="nucleotide sequence ID" value="NZ_CP009788.1"/>
</dbReference>
<proteinExistence type="predicted"/>
<organism evidence="1 2">
    <name type="scientific">Geobacter pickeringii</name>
    <dbReference type="NCBI Taxonomy" id="345632"/>
    <lineage>
        <taxon>Bacteria</taxon>
        <taxon>Pseudomonadati</taxon>
        <taxon>Thermodesulfobacteriota</taxon>
        <taxon>Desulfuromonadia</taxon>
        <taxon>Geobacterales</taxon>
        <taxon>Geobacteraceae</taxon>
        <taxon>Geobacter</taxon>
    </lineage>
</organism>
<dbReference type="KEGG" id="gpi:GPICK_00745"/>
<dbReference type="HOGENOM" id="CLU_2220648_0_0_7"/>
<dbReference type="PROSITE" id="PS51257">
    <property type="entry name" value="PROKAR_LIPOPROTEIN"/>
    <property type="match status" value="1"/>
</dbReference>
<name>A0A0B5BC22_9BACT</name>
<dbReference type="EMBL" id="CP009788">
    <property type="protein sequence ID" value="AJE02100.1"/>
    <property type="molecule type" value="Genomic_DNA"/>
</dbReference>
<gene>
    <name evidence="1" type="ORF">GPICK_00745</name>
</gene>
<dbReference type="Proteomes" id="UP000057609">
    <property type="component" value="Chromosome"/>
</dbReference>
<keyword evidence="2" id="KW-1185">Reference proteome</keyword>
<dbReference type="AlphaFoldDB" id="A0A0B5BC22"/>
<protein>
    <submittedName>
        <fullName evidence="1">Cytochrome C</fullName>
    </submittedName>
</protein>